<evidence type="ECO:0000313" key="4">
    <source>
        <dbReference type="EMBL" id="TWW00793.1"/>
    </source>
</evidence>
<dbReference type="OrthoDB" id="1523735at2"/>
<dbReference type="Gene3D" id="3.55.50.30">
    <property type="match status" value="1"/>
</dbReference>
<dbReference type="InterPro" id="IPR012373">
    <property type="entry name" value="Ferrdict_sens_TM"/>
</dbReference>
<reference evidence="4 5" key="1">
    <citation type="submission" date="2019-08" db="EMBL/GenBank/DDBJ databases">
        <title>Whole genome sequencing of chitin degrading bacteria Chitinophaga pinensis YS16.</title>
        <authorList>
            <person name="Singh R.P."/>
            <person name="Manchanda G."/>
            <person name="Maurya I.K."/>
            <person name="Joshi N.K."/>
            <person name="Srivastava A.K."/>
        </authorList>
    </citation>
    <scope>NUCLEOTIDE SEQUENCE [LARGE SCALE GENOMIC DNA]</scope>
    <source>
        <strain evidence="4 5">YS-16</strain>
    </source>
</reference>
<gene>
    <name evidence="4" type="ORF">FEF09_09850</name>
</gene>
<accession>A0A5C6LU99</accession>
<feature type="domain" description="FecR protein" evidence="2">
    <location>
        <begin position="152"/>
        <end position="244"/>
    </location>
</feature>
<name>A0A5C6LU99_9BACT</name>
<keyword evidence="1" id="KW-1133">Transmembrane helix</keyword>
<dbReference type="Gene3D" id="2.60.120.1440">
    <property type="match status" value="1"/>
</dbReference>
<dbReference type="PIRSF" id="PIRSF018266">
    <property type="entry name" value="FecR"/>
    <property type="match status" value="1"/>
</dbReference>
<keyword evidence="1" id="KW-0812">Transmembrane</keyword>
<dbReference type="Proteomes" id="UP000318815">
    <property type="component" value="Unassembled WGS sequence"/>
</dbReference>
<feature type="transmembrane region" description="Helical" evidence="1">
    <location>
        <begin position="119"/>
        <end position="140"/>
    </location>
</feature>
<evidence type="ECO:0000259" key="3">
    <source>
        <dbReference type="Pfam" id="PF16344"/>
    </source>
</evidence>
<feature type="domain" description="Protein FecR C-terminal" evidence="3">
    <location>
        <begin position="307"/>
        <end position="375"/>
    </location>
</feature>
<proteinExistence type="predicted"/>
<dbReference type="EMBL" id="VOHS01000007">
    <property type="protein sequence ID" value="TWW00793.1"/>
    <property type="molecule type" value="Genomic_DNA"/>
</dbReference>
<dbReference type="Pfam" id="PF16344">
    <property type="entry name" value="FecR_C"/>
    <property type="match status" value="1"/>
</dbReference>
<evidence type="ECO:0000256" key="1">
    <source>
        <dbReference type="SAM" id="Phobius"/>
    </source>
</evidence>
<evidence type="ECO:0000259" key="2">
    <source>
        <dbReference type="Pfam" id="PF04773"/>
    </source>
</evidence>
<organism evidence="4 5">
    <name type="scientific">Chitinophaga pinensis</name>
    <dbReference type="NCBI Taxonomy" id="79329"/>
    <lineage>
        <taxon>Bacteria</taxon>
        <taxon>Pseudomonadati</taxon>
        <taxon>Bacteroidota</taxon>
        <taxon>Chitinophagia</taxon>
        <taxon>Chitinophagales</taxon>
        <taxon>Chitinophagaceae</taxon>
        <taxon>Chitinophaga</taxon>
    </lineage>
</organism>
<dbReference type="Pfam" id="PF04773">
    <property type="entry name" value="FecR"/>
    <property type="match status" value="1"/>
</dbReference>
<comment type="caution">
    <text evidence="4">The sequence shown here is derived from an EMBL/GenBank/DDBJ whole genome shotgun (WGS) entry which is preliminary data.</text>
</comment>
<dbReference type="InterPro" id="IPR032508">
    <property type="entry name" value="FecR_C"/>
</dbReference>
<dbReference type="GO" id="GO:0016989">
    <property type="term" value="F:sigma factor antagonist activity"/>
    <property type="evidence" value="ECO:0007669"/>
    <property type="project" value="TreeGrafter"/>
</dbReference>
<keyword evidence="5" id="KW-1185">Reference proteome</keyword>
<dbReference type="PANTHER" id="PTHR30273:SF2">
    <property type="entry name" value="PROTEIN FECR"/>
    <property type="match status" value="1"/>
</dbReference>
<dbReference type="AlphaFoldDB" id="A0A5C6LU99"/>
<sequence length="376" mass="43117">MLKKILNLVRITGIKCCLICKGLFQRTMSERFFEIVIKDLAGDSTPEEGQELKHIMTEDAVAARQYELFRMYWAQNHHDHIDNRKLFSNVQMRISELEKEAGTYDMEPLMTPVRGKGRLVWLSGIAASVALLITASVFYYRSQHDPLTAKFTSRGEKSTFMLDDGTRVTLNADSKLEYAADFPTKSREVYLTGEAFFDVHGDAQKPFIIHTDKMDIKVLGTAFNVKSYPNETSTEATLLRGAIEVTVADNPEEKIVLKPSQKVVVSDYDSTRKKSVALKDVVPSLTTMTYFSQKDTMIMETSWLQNKLTFHDEDFETLARRMERWYNVRISFNADRRKQLRFTGILEGETVAEAFHALNLTEDFAYKIEDSTIVIY</sequence>
<evidence type="ECO:0000313" key="5">
    <source>
        <dbReference type="Proteomes" id="UP000318815"/>
    </source>
</evidence>
<dbReference type="InterPro" id="IPR006860">
    <property type="entry name" value="FecR"/>
</dbReference>
<keyword evidence="1" id="KW-0472">Membrane</keyword>
<protein>
    <submittedName>
        <fullName evidence="4">DUF4974 domain-containing protein</fullName>
    </submittedName>
</protein>
<dbReference type="PANTHER" id="PTHR30273">
    <property type="entry name" value="PERIPLASMIC SIGNAL SENSOR AND SIGMA FACTOR ACTIVATOR FECR-RELATED"/>
    <property type="match status" value="1"/>
</dbReference>